<dbReference type="InterPro" id="IPR037401">
    <property type="entry name" value="SnoaL-like"/>
</dbReference>
<feature type="domain" description="SnoaL-like" evidence="1">
    <location>
        <begin position="21"/>
        <end position="133"/>
    </location>
</feature>
<keyword evidence="3" id="KW-1185">Reference proteome</keyword>
<evidence type="ECO:0000313" key="3">
    <source>
        <dbReference type="Proteomes" id="UP000622547"/>
    </source>
</evidence>
<sequence>MAPDREEGDSRMSNVTNVTDDLINALNAHDLESALECYTDEAVYVSPAGVGEGRDEIASFLGAFLTGFPDIRWTPWSTVVVCGNLVITQWALTGTHGGPFLMPNGEIIEATGRCVSVRGCSLRTMDGDHIAVHCVFYDQLELYAQLGAELVRQSR</sequence>
<dbReference type="InterPro" id="IPR032710">
    <property type="entry name" value="NTF2-like_dom_sf"/>
</dbReference>
<name>A0A8J3U3V5_9ACTN</name>
<dbReference type="Pfam" id="PF12680">
    <property type="entry name" value="SnoaL_2"/>
    <property type="match status" value="1"/>
</dbReference>
<protein>
    <recommendedName>
        <fullName evidence="1">SnoaL-like domain-containing protein</fullName>
    </recommendedName>
</protein>
<reference evidence="2 3" key="1">
    <citation type="submission" date="2021-01" db="EMBL/GenBank/DDBJ databases">
        <title>Whole genome shotgun sequence of Planotetraspora phitsanulokensis NBRC 104273.</title>
        <authorList>
            <person name="Komaki H."/>
            <person name="Tamura T."/>
        </authorList>
    </citation>
    <scope>NUCLEOTIDE SEQUENCE [LARGE SCALE GENOMIC DNA]</scope>
    <source>
        <strain evidence="2 3">NBRC 104273</strain>
    </source>
</reference>
<gene>
    <name evidence="2" type="ORF">Pph01_27230</name>
</gene>
<dbReference type="SUPFAM" id="SSF54427">
    <property type="entry name" value="NTF2-like"/>
    <property type="match status" value="1"/>
</dbReference>
<accession>A0A8J3U3V5</accession>
<proteinExistence type="predicted"/>
<dbReference type="InterPro" id="IPR009959">
    <property type="entry name" value="Cyclase_SnoaL-like"/>
</dbReference>
<evidence type="ECO:0000313" key="2">
    <source>
        <dbReference type="EMBL" id="GII37720.1"/>
    </source>
</evidence>
<dbReference type="EMBL" id="BOOP01000009">
    <property type="protein sequence ID" value="GII37720.1"/>
    <property type="molecule type" value="Genomic_DNA"/>
</dbReference>
<dbReference type="GO" id="GO:0030638">
    <property type="term" value="P:polyketide metabolic process"/>
    <property type="evidence" value="ECO:0007669"/>
    <property type="project" value="InterPro"/>
</dbReference>
<comment type="caution">
    <text evidence="2">The sequence shown here is derived from an EMBL/GenBank/DDBJ whole genome shotgun (WGS) entry which is preliminary data.</text>
</comment>
<dbReference type="PANTHER" id="PTHR38436:SF1">
    <property type="entry name" value="ESTER CYCLASE"/>
    <property type="match status" value="1"/>
</dbReference>
<dbReference type="PANTHER" id="PTHR38436">
    <property type="entry name" value="POLYKETIDE CYCLASE SNOAL-LIKE DOMAIN"/>
    <property type="match status" value="1"/>
</dbReference>
<evidence type="ECO:0000259" key="1">
    <source>
        <dbReference type="Pfam" id="PF12680"/>
    </source>
</evidence>
<organism evidence="2 3">
    <name type="scientific">Planotetraspora phitsanulokensis</name>
    <dbReference type="NCBI Taxonomy" id="575192"/>
    <lineage>
        <taxon>Bacteria</taxon>
        <taxon>Bacillati</taxon>
        <taxon>Actinomycetota</taxon>
        <taxon>Actinomycetes</taxon>
        <taxon>Streptosporangiales</taxon>
        <taxon>Streptosporangiaceae</taxon>
        <taxon>Planotetraspora</taxon>
    </lineage>
</organism>
<dbReference type="AlphaFoldDB" id="A0A8J3U3V5"/>
<dbReference type="Proteomes" id="UP000622547">
    <property type="component" value="Unassembled WGS sequence"/>
</dbReference>
<dbReference type="Gene3D" id="3.10.450.50">
    <property type="match status" value="1"/>
</dbReference>